<evidence type="ECO:0000313" key="2">
    <source>
        <dbReference type="EMBL" id="MBB5872836.1"/>
    </source>
</evidence>
<dbReference type="Proteomes" id="UP000587527">
    <property type="component" value="Unassembled WGS sequence"/>
</dbReference>
<proteinExistence type="predicted"/>
<dbReference type="RefSeq" id="WP_184843077.1">
    <property type="nucleotide sequence ID" value="NZ_JACHMN010000003.1"/>
</dbReference>
<keyword evidence="3" id="KW-1185">Reference proteome</keyword>
<feature type="transmembrane region" description="Helical" evidence="1">
    <location>
        <begin position="192"/>
        <end position="209"/>
    </location>
</feature>
<organism evidence="2 3">
    <name type="scientific">Allocatelliglobosispora scoriae</name>
    <dbReference type="NCBI Taxonomy" id="643052"/>
    <lineage>
        <taxon>Bacteria</taxon>
        <taxon>Bacillati</taxon>
        <taxon>Actinomycetota</taxon>
        <taxon>Actinomycetes</taxon>
        <taxon>Micromonosporales</taxon>
        <taxon>Micromonosporaceae</taxon>
        <taxon>Allocatelliglobosispora</taxon>
    </lineage>
</organism>
<keyword evidence="1" id="KW-0472">Membrane</keyword>
<feature type="transmembrane region" description="Helical" evidence="1">
    <location>
        <begin position="162"/>
        <end position="186"/>
    </location>
</feature>
<keyword evidence="1" id="KW-0812">Transmembrane</keyword>
<keyword evidence="1" id="KW-1133">Transmembrane helix</keyword>
<dbReference type="AlphaFoldDB" id="A0A841BZ26"/>
<sequence>MTVWIAIFWGAFSSAALFLGQALAEPMRTRTRATGLVMGFGAGTLLSAIAYQLVPTEALDNGLILAGGLSTGALVYFFADRLLDGRGAATRQNILPEAAGGSGLAMFLGALLDGVPEAFVLGASLSLGGAISIAFLAAVFVSNIPQGVAGTVSMRAAGYTNLHVAAMWGGLTLACGAIAGVGFSVASSLSDGGLFVEAFAAGALLMMLADSMIPEAYQHGGKTVGLLTVAGYLAATALAAI</sequence>
<feature type="transmembrane region" description="Helical" evidence="1">
    <location>
        <begin position="33"/>
        <end position="51"/>
    </location>
</feature>
<feature type="transmembrane region" description="Helical" evidence="1">
    <location>
        <begin position="221"/>
        <end position="240"/>
    </location>
</feature>
<dbReference type="EMBL" id="JACHMN010000003">
    <property type="protein sequence ID" value="MBB5872836.1"/>
    <property type="molecule type" value="Genomic_DNA"/>
</dbReference>
<evidence type="ECO:0000256" key="1">
    <source>
        <dbReference type="SAM" id="Phobius"/>
    </source>
</evidence>
<reference evidence="2 3" key="1">
    <citation type="submission" date="2020-08" db="EMBL/GenBank/DDBJ databases">
        <title>Sequencing the genomes of 1000 actinobacteria strains.</title>
        <authorList>
            <person name="Klenk H.-P."/>
        </authorList>
    </citation>
    <scope>NUCLEOTIDE SEQUENCE [LARGE SCALE GENOMIC DNA]</scope>
    <source>
        <strain evidence="2 3">DSM 45362</strain>
    </source>
</reference>
<feature type="transmembrane region" description="Helical" evidence="1">
    <location>
        <begin position="6"/>
        <end position="24"/>
    </location>
</feature>
<feature type="transmembrane region" description="Helical" evidence="1">
    <location>
        <begin position="63"/>
        <end position="82"/>
    </location>
</feature>
<feature type="transmembrane region" description="Helical" evidence="1">
    <location>
        <begin position="118"/>
        <end position="141"/>
    </location>
</feature>
<evidence type="ECO:0000313" key="3">
    <source>
        <dbReference type="Proteomes" id="UP000587527"/>
    </source>
</evidence>
<name>A0A841BZ26_9ACTN</name>
<protein>
    <submittedName>
        <fullName evidence="2">ZIP family zinc transporter</fullName>
    </submittedName>
</protein>
<gene>
    <name evidence="2" type="ORF">F4553_006270</name>
</gene>
<feature type="transmembrane region" description="Helical" evidence="1">
    <location>
        <begin position="94"/>
        <end position="112"/>
    </location>
</feature>
<accession>A0A841BZ26</accession>
<comment type="caution">
    <text evidence="2">The sequence shown here is derived from an EMBL/GenBank/DDBJ whole genome shotgun (WGS) entry which is preliminary data.</text>
</comment>